<gene>
    <name evidence="4" type="ORF">BAE39_27980</name>
</gene>
<dbReference type="Proteomes" id="UP000093748">
    <property type="component" value="Unassembled WGS sequence"/>
</dbReference>
<comment type="caution">
    <text evidence="4">The sequence shown here is derived from an EMBL/GenBank/DDBJ whole genome shotgun (WGS) entry which is preliminary data.</text>
</comment>
<reference evidence="5" key="1">
    <citation type="submission" date="2016-06" db="EMBL/GenBank/DDBJ databases">
        <title>NZP2037 Pacbio-Illumina hybrid assembly.</title>
        <authorList>
            <person name="Ramsay J.P."/>
        </authorList>
    </citation>
    <scope>NUCLEOTIDE SEQUENCE [LARGE SCALE GENOMIC DNA]</scope>
    <source>
        <strain evidence="5">R7ANS::ICEMlSym2042</strain>
    </source>
</reference>
<keyword evidence="1" id="KW-0812">Transmembrane</keyword>
<evidence type="ECO:0000259" key="2">
    <source>
        <dbReference type="Pfam" id="PF01757"/>
    </source>
</evidence>
<feature type="transmembrane region" description="Helical" evidence="1">
    <location>
        <begin position="269"/>
        <end position="286"/>
    </location>
</feature>
<feature type="transmembrane region" description="Helical" evidence="1">
    <location>
        <begin position="206"/>
        <end position="227"/>
    </location>
</feature>
<sequence>MADKFGSTSKRSSKDYLAFLDGLRAIAILSVVFYHLYGDRLPNGFLGVDVFFVISGFVVSYTVSRRYRGQSAFHFVLEFYARRFTRIMPALLLCLLVSALATFLFVPDAWLSTSISKTASSAFVGLSNIFLARGTDYFSPVTEFNPFTHTWSLGVEEQFYIVFPLLFFPWVTGPRGKRFSALVYGALAIASVAIWFHLLAANPLHAFYMPYARFWQLACGILCFQLVSRIGELTGFERHCNLAATIALIGLLATFALDFGKDSHGLENLAAVVCTTVLIGCLYYLGSDRAPHFAVLEIKPVRFVGWISYSLYLWHWPVFVIARWTIGIETTATKLAALLVAVAFSLGSYFWIETPTRRLRLLRTAPDIAVVALFLAVIAAAFFGFKLMGDNRYEIALSTVMRNRGEWYGTSPDTSPQLPGCVVVTETAEEAQFFTKGGCPGDGHNETLFVLGDSHAGAYIPLLKRFTLETGIRTVVVSTAGCPFLSLNLRRDTEPTCAHATTAGAAYIAKVAKPRDVLFLPSLRLTRLSLQWAAGSDSNTENSEQEREQAVKNAIDQLTHLSKAGLSIVFEGPKPIFRASAFRCSDWFNSMNPSCTNGFDIDRKLIENLRSPILKGYAEISAALPNIHVWDPLPTLCPQVTCSAFRNGHPLFFDGDHVTAYANSLLLENFVSEIESTISKDQAARFGM</sequence>
<evidence type="ECO:0000313" key="4">
    <source>
        <dbReference type="EMBL" id="OBP79614.1"/>
    </source>
</evidence>
<name>A0A1A5J203_RHILI</name>
<evidence type="ECO:0000256" key="1">
    <source>
        <dbReference type="SAM" id="Phobius"/>
    </source>
</evidence>
<dbReference type="EMBL" id="LZTJ01000003">
    <property type="protein sequence ID" value="OBP79614.1"/>
    <property type="molecule type" value="Genomic_DNA"/>
</dbReference>
<evidence type="ECO:0000313" key="5">
    <source>
        <dbReference type="Proteomes" id="UP000093748"/>
    </source>
</evidence>
<feature type="transmembrane region" description="Helical" evidence="1">
    <location>
        <begin position="181"/>
        <end position="200"/>
    </location>
</feature>
<dbReference type="InterPro" id="IPR043968">
    <property type="entry name" value="SGNH"/>
</dbReference>
<dbReference type="Pfam" id="PF19040">
    <property type="entry name" value="SGNH"/>
    <property type="match status" value="1"/>
</dbReference>
<dbReference type="AlphaFoldDB" id="A0A1A5J203"/>
<dbReference type="OrthoDB" id="9796461at2"/>
<feature type="transmembrane region" description="Helical" evidence="1">
    <location>
        <begin position="306"/>
        <end position="326"/>
    </location>
</feature>
<protein>
    <submittedName>
        <fullName evidence="4">O-antigen acetylase</fullName>
    </submittedName>
</protein>
<proteinExistence type="predicted"/>
<dbReference type="RefSeq" id="WP_032930353.1">
    <property type="nucleotide sequence ID" value="NZ_LZTH01000044.1"/>
</dbReference>
<keyword evidence="1" id="KW-1133">Transmembrane helix</keyword>
<keyword evidence="1" id="KW-0472">Membrane</keyword>
<dbReference type="PANTHER" id="PTHR23028">
    <property type="entry name" value="ACETYLTRANSFERASE"/>
    <property type="match status" value="1"/>
</dbReference>
<dbReference type="PANTHER" id="PTHR23028:SF53">
    <property type="entry name" value="ACYL_TRANSF_3 DOMAIN-CONTAINING PROTEIN"/>
    <property type="match status" value="1"/>
</dbReference>
<feature type="transmembrane region" description="Helical" evidence="1">
    <location>
        <begin position="364"/>
        <end position="385"/>
    </location>
</feature>
<dbReference type="GO" id="GO:0016747">
    <property type="term" value="F:acyltransferase activity, transferring groups other than amino-acyl groups"/>
    <property type="evidence" value="ECO:0007669"/>
    <property type="project" value="InterPro"/>
</dbReference>
<feature type="transmembrane region" description="Helical" evidence="1">
    <location>
        <begin position="332"/>
        <end position="352"/>
    </location>
</feature>
<evidence type="ECO:0000259" key="3">
    <source>
        <dbReference type="Pfam" id="PF19040"/>
    </source>
</evidence>
<dbReference type="Pfam" id="PF01757">
    <property type="entry name" value="Acyl_transf_3"/>
    <property type="match status" value="1"/>
</dbReference>
<feature type="domain" description="SGNH" evidence="3">
    <location>
        <begin position="437"/>
        <end position="670"/>
    </location>
</feature>
<feature type="transmembrane region" description="Helical" evidence="1">
    <location>
        <begin position="239"/>
        <end position="257"/>
    </location>
</feature>
<dbReference type="GeneID" id="66683944"/>
<feature type="transmembrane region" description="Helical" evidence="1">
    <location>
        <begin position="158"/>
        <end position="174"/>
    </location>
</feature>
<feature type="transmembrane region" description="Helical" evidence="1">
    <location>
        <begin position="43"/>
        <end position="63"/>
    </location>
</feature>
<organism evidence="4 5">
    <name type="scientific">Rhizobium loti</name>
    <name type="common">Mesorhizobium loti</name>
    <dbReference type="NCBI Taxonomy" id="381"/>
    <lineage>
        <taxon>Bacteria</taxon>
        <taxon>Pseudomonadati</taxon>
        <taxon>Pseudomonadota</taxon>
        <taxon>Alphaproteobacteria</taxon>
        <taxon>Hyphomicrobiales</taxon>
        <taxon>Phyllobacteriaceae</taxon>
        <taxon>Mesorhizobium</taxon>
    </lineage>
</organism>
<dbReference type="GO" id="GO:0000271">
    <property type="term" value="P:polysaccharide biosynthetic process"/>
    <property type="evidence" value="ECO:0007669"/>
    <property type="project" value="TreeGrafter"/>
</dbReference>
<feature type="transmembrane region" description="Helical" evidence="1">
    <location>
        <begin position="84"/>
        <end position="106"/>
    </location>
</feature>
<feature type="domain" description="Acyltransferase 3" evidence="2">
    <location>
        <begin position="18"/>
        <end position="345"/>
    </location>
</feature>
<accession>A0A1A5J203</accession>
<dbReference type="InterPro" id="IPR002656">
    <property type="entry name" value="Acyl_transf_3_dom"/>
</dbReference>
<feature type="transmembrane region" description="Helical" evidence="1">
    <location>
        <begin position="16"/>
        <end position="37"/>
    </location>
</feature>
<dbReference type="GO" id="GO:0016020">
    <property type="term" value="C:membrane"/>
    <property type="evidence" value="ECO:0007669"/>
    <property type="project" value="TreeGrafter"/>
</dbReference>
<dbReference type="InterPro" id="IPR050879">
    <property type="entry name" value="Acyltransferase_3"/>
</dbReference>